<gene>
    <name evidence="1" type="ORF">UFOVP658_144</name>
</gene>
<proteinExistence type="predicted"/>
<organism evidence="1">
    <name type="scientific">uncultured Caudovirales phage</name>
    <dbReference type="NCBI Taxonomy" id="2100421"/>
    <lineage>
        <taxon>Viruses</taxon>
        <taxon>Duplodnaviria</taxon>
        <taxon>Heunggongvirae</taxon>
        <taxon>Uroviricota</taxon>
        <taxon>Caudoviricetes</taxon>
        <taxon>Peduoviridae</taxon>
        <taxon>Maltschvirus</taxon>
        <taxon>Maltschvirus maltsch</taxon>
    </lineage>
</organism>
<accession>A0A6J5NGX5</accession>
<reference evidence="1" key="1">
    <citation type="submission" date="2020-04" db="EMBL/GenBank/DDBJ databases">
        <authorList>
            <person name="Chiriac C."/>
            <person name="Salcher M."/>
            <person name="Ghai R."/>
            <person name="Kavagutti S V."/>
        </authorList>
    </citation>
    <scope>NUCLEOTIDE SEQUENCE</scope>
</reference>
<dbReference type="EMBL" id="LR796639">
    <property type="protein sequence ID" value="CAB4156761.1"/>
    <property type="molecule type" value="Genomic_DNA"/>
</dbReference>
<protein>
    <submittedName>
        <fullName evidence="1">Uncharacterized protein</fullName>
    </submittedName>
</protein>
<name>A0A6J5NGX5_9CAUD</name>
<evidence type="ECO:0000313" key="1">
    <source>
        <dbReference type="EMBL" id="CAB4156761.1"/>
    </source>
</evidence>
<sequence>MIGSTVNKAGQISIASLDFGIQSRIDSSILKINVDYTMGMCSELSFDVVDIGGEFLNRGYFDMGRDVLYTTNTLVPFSIDTFARSSGVVTQNRVIQVFEIANVTIAQGPGYNPVVQVKCYTKAIQQMKRDRSPEKVKGDGAEFVKRAAAKYGLKCFVEKTPEKKEISKASGDKQAESLWNVLEGLAQKAEYVLFEADGILFFCSQKFLITKWGSNRYFKLVTKRKPKEPKYKEERYVPIYFGNEIDVELTSEEIRAKNNFQVLQRPSLTRSQNTPLDATGSIIVGRANGTQLRPGMTILLNGFRDYDGYYLIESVNFEDISPNPVSVSFIKPERKEKDIKEIRVGKRFNATSLSGVQEQPMPIQISKNTKQNKNYTVSDEVRRTLQISPGELPVNLSVDQRINPLPSRQFRFRYPRIKGALAYGSVNPTQLNMYNRPVAILNSRPRSLYAISVYVESEPGFNEGDPYIAIIPRVTLDGSNQPQVLDDATASAQFVLSASIGGNPEFIAKLPELYYDGAELKSLVPDYISLCNLQEIQVLTKRFGKNTSFKESSIFPIPTSASTTLYPYMGEGLIAAGNIDLYNRPVLEEKGLVKTTFSSTFYPYREIGVNGGEPFALLLTPIWSSGGEAIELSEERTLEKYKEDGYFLAKCTSIEIAEYYGMLISEQQSLILETRFPNENFYD</sequence>